<dbReference type="NCBIfam" id="TIGR01845">
    <property type="entry name" value="outer_NodT"/>
    <property type="match status" value="1"/>
</dbReference>
<dbReference type="PANTHER" id="PTHR30203">
    <property type="entry name" value="OUTER MEMBRANE CATION EFFLUX PROTEIN"/>
    <property type="match status" value="1"/>
</dbReference>
<evidence type="ECO:0000256" key="2">
    <source>
        <dbReference type="RuleBase" id="RU362097"/>
    </source>
</evidence>
<dbReference type="Pfam" id="PF02321">
    <property type="entry name" value="OEP"/>
    <property type="match status" value="2"/>
</dbReference>
<evidence type="ECO:0000256" key="3">
    <source>
        <dbReference type="SAM" id="Coils"/>
    </source>
</evidence>
<keyword evidence="5" id="KW-1185">Reference proteome</keyword>
<keyword evidence="2 4" id="KW-0449">Lipoprotein</keyword>
<dbReference type="Gene3D" id="1.20.1600.10">
    <property type="entry name" value="Outer membrane efflux proteins (OEP)"/>
    <property type="match status" value="1"/>
</dbReference>
<protein>
    <submittedName>
        <fullName evidence="4">RND efflux system, outer membrane lipoprotein, NodT</fullName>
    </submittedName>
</protein>
<dbReference type="STRING" id="313594.PI23P_05352"/>
<keyword evidence="2" id="KW-0564">Palmitate</keyword>
<dbReference type="PROSITE" id="PS51257">
    <property type="entry name" value="PROKAR_LIPOPROTEIN"/>
    <property type="match status" value="1"/>
</dbReference>
<keyword evidence="3" id="KW-0175">Coiled coil</keyword>
<dbReference type="SUPFAM" id="SSF56954">
    <property type="entry name" value="Outer membrane efflux proteins (OEP)"/>
    <property type="match status" value="1"/>
</dbReference>
<keyword evidence="2" id="KW-0812">Transmembrane</keyword>
<proteinExistence type="inferred from homology"/>
<evidence type="ECO:0000313" key="5">
    <source>
        <dbReference type="Proteomes" id="UP000003053"/>
    </source>
</evidence>
<keyword evidence="2" id="KW-0472">Membrane</keyword>
<dbReference type="AlphaFoldDB" id="A4BY57"/>
<feature type="coiled-coil region" evidence="3">
    <location>
        <begin position="408"/>
        <end position="471"/>
    </location>
</feature>
<dbReference type="PANTHER" id="PTHR30203:SF30">
    <property type="entry name" value="OUTER MEMBRANE PROTEIN-RELATED"/>
    <property type="match status" value="1"/>
</dbReference>
<dbReference type="Proteomes" id="UP000003053">
    <property type="component" value="Unassembled WGS sequence"/>
</dbReference>
<comment type="similarity">
    <text evidence="1 2">Belongs to the outer membrane factor (OMF) (TC 1.B.17) family.</text>
</comment>
<dbReference type="OrthoDB" id="9770517at2"/>
<dbReference type="GO" id="GO:0015562">
    <property type="term" value="F:efflux transmembrane transporter activity"/>
    <property type="evidence" value="ECO:0007669"/>
    <property type="project" value="InterPro"/>
</dbReference>
<organism evidence="4 5">
    <name type="scientific">Polaribacter irgensii 23-P</name>
    <dbReference type="NCBI Taxonomy" id="313594"/>
    <lineage>
        <taxon>Bacteria</taxon>
        <taxon>Pseudomonadati</taxon>
        <taxon>Bacteroidota</taxon>
        <taxon>Flavobacteriia</taxon>
        <taxon>Flavobacteriales</taxon>
        <taxon>Flavobacteriaceae</taxon>
    </lineage>
</organism>
<comment type="subcellular location">
    <subcellularLocation>
        <location evidence="2">Cell membrane</location>
        <topology evidence="2">Lipid-anchor</topology>
    </subcellularLocation>
</comment>
<comment type="caution">
    <text evidence="4">The sequence shown here is derived from an EMBL/GenBank/DDBJ whole genome shotgun (WGS) entry which is preliminary data.</text>
</comment>
<dbReference type="Gene3D" id="2.20.200.10">
    <property type="entry name" value="Outer membrane efflux proteins (OEP)"/>
    <property type="match status" value="1"/>
</dbReference>
<accession>A4BY57</accession>
<dbReference type="HOGENOM" id="CLU_012817_13_3_10"/>
<dbReference type="GO" id="GO:0005886">
    <property type="term" value="C:plasma membrane"/>
    <property type="evidence" value="ECO:0007669"/>
    <property type="project" value="UniProtKB-SubCell"/>
</dbReference>
<dbReference type="eggNOG" id="COG1538">
    <property type="taxonomic scope" value="Bacteria"/>
</dbReference>
<gene>
    <name evidence="4" type="ORF">PI23P_05352</name>
</gene>
<dbReference type="RefSeq" id="WP_004569696.1">
    <property type="nucleotide sequence ID" value="NZ_CH724148.1"/>
</dbReference>
<evidence type="ECO:0000256" key="1">
    <source>
        <dbReference type="ARBA" id="ARBA00007613"/>
    </source>
</evidence>
<dbReference type="InterPro" id="IPR010131">
    <property type="entry name" value="MdtP/NodT-like"/>
</dbReference>
<sequence>MNKSLKILNTRKYSVLFVSILTILYSCVPGKAIIRAESKIVPEQYKGQIIDTVNDVTVKWKDFFKDSNLEGLIHTALTNNQELNIMLQHMNIAQNEIQAKKGEYVPYVNIYLGAEVEKVGEYTRNGAIEKNLNIREGRAFPEPLKNFTGGLSASWEIDIWKKLRNGKKAAVLEYLASVEGIQFMKTQLIAEIASVYYELITLDNQLEIIDQNLSIQQNALRMVKLQKEAARTTQLAVRRFEAEVLKNQSNKYQVRQKIVENENKINFLVGRYPQAVLRNSNDFITKAIDSVAAGIPLQLLENRPDIRRAELELSASKLNVKIAKANFYPTIDIKANMGLEAFKTTFLKNTPESLLYALAGDVVSPLINRNGIKAAYKNANSKQLQAVFEYEKTILTAYLEVSNQLSNIKNLQKSFELKEKQVQALKESIDLSIQLFKSAKAEYTEVLLTQREVLDARLEIIETKRDQLLANVKLYQSLGGGWR</sequence>
<keyword evidence="2" id="KW-1134">Transmembrane beta strand</keyword>
<dbReference type="EMBL" id="AAOG01000001">
    <property type="protein sequence ID" value="EAR13898.1"/>
    <property type="molecule type" value="Genomic_DNA"/>
</dbReference>
<reference evidence="4 5" key="1">
    <citation type="submission" date="2006-02" db="EMBL/GenBank/DDBJ databases">
        <authorList>
            <person name="Murray A."/>
            <person name="Staley J."/>
            <person name="Ferriera S."/>
            <person name="Johnson J."/>
            <person name="Kravitz S."/>
            <person name="Halpern A."/>
            <person name="Remington K."/>
            <person name="Beeson K."/>
            <person name="Tran B."/>
            <person name="Rogers Y.-H."/>
            <person name="Friedman R."/>
            <person name="Venter J.C."/>
        </authorList>
    </citation>
    <scope>NUCLEOTIDE SEQUENCE [LARGE SCALE GENOMIC DNA]</scope>
    <source>
        <strain evidence="4 5">23-P</strain>
    </source>
</reference>
<evidence type="ECO:0000313" key="4">
    <source>
        <dbReference type="EMBL" id="EAR13898.1"/>
    </source>
</evidence>
<dbReference type="InterPro" id="IPR003423">
    <property type="entry name" value="OMP_efflux"/>
</dbReference>
<name>A4BY57_9FLAO</name>